<protein>
    <submittedName>
        <fullName evidence="2">Uncharacterized protein</fullName>
    </submittedName>
</protein>
<keyword evidence="1" id="KW-0472">Membrane</keyword>
<organism evidence="2">
    <name type="scientific">viral metagenome</name>
    <dbReference type="NCBI Taxonomy" id="1070528"/>
    <lineage>
        <taxon>unclassified sequences</taxon>
        <taxon>metagenomes</taxon>
        <taxon>organismal metagenomes</taxon>
    </lineage>
</organism>
<evidence type="ECO:0000256" key="1">
    <source>
        <dbReference type="SAM" id="Phobius"/>
    </source>
</evidence>
<feature type="transmembrane region" description="Helical" evidence="1">
    <location>
        <begin position="16"/>
        <end position="39"/>
    </location>
</feature>
<dbReference type="EMBL" id="MN739479">
    <property type="protein sequence ID" value="QHT07119.1"/>
    <property type="molecule type" value="Genomic_DNA"/>
</dbReference>
<keyword evidence="1" id="KW-1133">Transmembrane helix</keyword>
<evidence type="ECO:0000313" key="2">
    <source>
        <dbReference type="EMBL" id="QHT07119.1"/>
    </source>
</evidence>
<dbReference type="AlphaFoldDB" id="A0A6C0CTV0"/>
<name>A0A6C0CTV0_9ZZZZ</name>
<proteinExistence type="predicted"/>
<reference evidence="2" key="1">
    <citation type="journal article" date="2020" name="Nature">
        <title>Giant virus diversity and host interactions through global metagenomics.</title>
        <authorList>
            <person name="Schulz F."/>
            <person name="Roux S."/>
            <person name="Paez-Espino D."/>
            <person name="Jungbluth S."/>
            <person name="Walsh D.A."/>
            <person name="Denef V.J."/>
            <person name="McMahon K.D."/>
            <person name="Konstantinidis K.T."/>
            <person name="Eloe-Fadrosh E.A."/>
            <person name="Kyrpides N.C."/>
            <person name="Woyke T."/>
        </authorList>
    </citation>
    <scope>NUCLEOTIDE SEQUENCE</scope>
    <source>
        <strain evidence="2">GVMAG-M-3300021962-46</strain>
    </source>
</reference>
<feature type="transmembrane region" description="Helical" evidence="1">
    <location>
        <begin position="60"/>
        <end position="80"/>
    </location>
</feature>
<accession>A0A6C0CTV0</accession>
<keyword evidence="1" id="KW-0812">Transmembrane</keyword>
<sequence>MFHFYKLYYAILPKPLFVISFLVFIILNTIENILHYSIGRESNAEKIILKNPTKVDWKRIITIMIIFAILQALLTCIFNGC</sequence>